<evidence type="ECO:0000256" key="4">
    <source>
        <dbReference type="ARBA" id="ARBA00022989"/>
    </source>
</evidence>
<organism evidence="8 9">
    <name type="scientific">Dermacoccus abyssi</name>
    <dbReference type="NCBI Taxonomy" id="322596"/>
    <lineage>
        <taxon>Bacteria</taxon>
        <taxon>Bacillati</taxon>
        <taxon>Actinomycetota</taxon>
        <taxon>Actinomycetes</taxon>
        <taxon>Micrococcales</taxon>
        <taxon>Dermacoccaceae</taxon>
        <taxon>Dermacoccus</taxon>
    </lineage>
</organism>
<sequence>MTTGFGWHVVVAIVCLLLMIQVGYRMSGVRLSRTSLIAVARAAVQLTLAALLITGVVKYLWASIAAVVAMFLVAVLTTTKRSGATDHRARVAAAIAMASGLLPVLVIVAAAGVVPLKGESIIPTAGIVIGNVMSVHTLVSRRAFDGLREEKNQYEAGLSIGLLPKDAIALVIERRLPESLIPVLDQTRTAGMVTLPGAFIGVMLGGGSAVQAATAQVVVSTSILAAQAVTSAVEQKMICARRLLPPELRESLLD</sequence>
<evidence type="ECO:0000256" key="5">
    <source>
        <dbReference type="ARBA" id="ARBA00023136"/>
    </source>
</evidence>
<keyword evidence="3 6" id="KW-0812">Transmembrane</keyword>
<accession>A0A417Z3C5</accession>
<evidence type="ECO:0000313" key="9">
    <source>
        <dbReference type="Proteomes" id="UP000285376"/>
    </source>
</evidence>
<comment type="subcellular location">
    <subcellularLocation>
        <location evidence="1">Membrane</location>
        <topology evidence="1">Multi-pass membrane protein</topology>
    </subcellularLocation>
</comment>
<protein>
    <submittedName>
        <fullName evidence="8">ABC transporter permease</fullName>
    </submittedName>
</protein>
<evidence type="ECO:0000256" key="3">
    <source>
        <dbReference type="ARBA" id="ARBA00022692"/>
    </source>
</evidence>
<name>A0A417Z3C5_9MICO</name>
<dbReference type="AlphaFoldDB" id="A0A417Z3C5"/>
<feature type="transmembrane region" description="Helical" evidence="6">
    <location>
        <begin position="91"/>
        <end position="114"/>
    </location>
</feature>
<dbReference type="InterPro" id="IPR005226">
    <property type="entry name" value="UPF0014_fam"/>
</dbReference>
<feature type="transmembrane region" description="Helical" evidence="6">
    <location>
        <begin position="36"/>
        <end position="53"/>
    </location>
</feature>
<evidence type="ECO:0000313" key="8">
    <source>
        <dbReference type="EMBL" id="RHW45183.1"/>
    </source>
</evidence>
<feature type="transmembrane region" description="Helical" evidence="6">
    <location>
        <begin position="59"/>
        <end position="79"/>
    </location>
</feature>
<keyword evidence="5 6" id="KW-0472">Membrane</keyword>
<evidence type="ECO:0000313" key="7">
    <source>
        <dbReference type="EMBL" id="QEH92246.1"/>
    </source>
</evidence>
<dbReference type="Proteomes" id="UP000323565">
    <property type="component" value="Chromosome"/>
</dbReference>
<dbReference type="Proteomes" id="UP000285376">
    <property type="component" value="Unassembled WGS sequence"/>
</dbReference>
<comment type="similarity">
    <text evidence="2">Belongs to the UPF0014 family.</text>
</comment>
<evidence type="ECO:0000256" key="2">
    <source>
        <dbReference type="ARBA" id="ARBA00005268"/>
    </source>
</evidence>
<keyword evidence="4 6" id="KW-1133">Transmembrane helix</keyword>
<evidence type="ECO:0000313" key="10">
    <source>
        <dbReference type="Proteomes" id="UP000323565"/>
    </source>
</evidence>
<dbReference type="PANTHER" id="PTHR30028:SF0">
    <property type="entry name" value="PROTEIN ALUMINUM SENSITIVE 3"/>
    <property type="match status" value="1"/>
</dbReference>
<dbReference type="EMBL" id="QWLM01000011">
    <property type="protein sequence ID" value="RHW45183.1"/>
    <property type="molecule type" value="Genomic_DNA"/>
</dbReference>
<reference evidence="7 10" key="2">
    <citation type="submission" date="2019-08" db="EMBL/GenBank/DDBJ databases">
        <title>Dermacoccus abyssi strain HZAU 226, whole genome Nanopore sequencing project.</title>
        <authorList>
            <person name="Guo A."/>
            <person name="Zhang X."/>
            <person name="Ruan Y."/>
            <person name="Liu W."/>
            <person name="Chen Q."/>
            <person name="Gu L."/>
        </authorList>
    </citation>
    <scope>NUCLEOTIDE SEQUENCE [LARGE SCALE GENOMIC DNA]</scope>
    <source>
        <strain evidence="7 10">HZAU 226</strain>
    </source>
</reference>
<evidence type="ECO:0000256" key="1">
    <source>
        <dbReference type="ARBA" id="ARBA00004141"/>
    </source>
</evidence>
<evidence type="ECO:0000256" key="6">
    <source>
        <dbReference type="SAM" id="Phobius"/>
    </source>
</evidence>
<dbReference type="Pfam" id="PF03649">
    <property type="entry name" value="UPF0014"/>
    <property type="match status" value="1"/>
</dbReference>
<reference evidence="8 9" key="1">
    <citation type="submission" date="2018-08" db="EMBL/GenBank/DDBJ databases">
        <title>Whole genome sequence analysis of Dermacoccus abyssi bacteria isolated from Deep Mariana trench Micromonospora spp reveals genes involved in the environmental adaptation and production of secondary metabolites.</title>
        <authorList>
            <person name="Abdel-Mageed W.M."/>
            <person name="Lehri B."/>
            <person name="Nouioui I."/>
            <person name="Goodfellow I."/>
            <person name="Jaspars M."/>
            <person name="Karlyshev A."/>
        </authorList>
    </citation>
    <scope>NUCLEOTIDE SEQUENCE [LARGE SCALE GENOMIC DNA]</scope>
    <source>
        <strain evidence="8 9">MT1.1</strain>
    </source>
</reference>
<proteinExistence type="inferred from homology"/>
<dbReference type="EMBL" id="CP043031">
    <property type="protein sequence ID" value="QEH92246.1"/>
    <property type="molecule type" value="Genomic_DNA"/>
</dbReference>
<dbReference type="PANTHER" id="PTHR30028">
    <property type="entry name" value="UPF0014 INNER MEMBRANE PROTEIN YBBM-RELATED"/>
    <property type="match status" value="1"/>
</dbReference>
<feature type="transmembrane region" description="Helical" evidence="6">
    <location>
        <begin position="120"/>
        <end position="139"/>
    </location>
</feature>
<feature type="transmembrane region" description="Helical" evidence="6">
    <location>
        <begin position="6"/>
        <end position="24"/>
    </location>
</feature>
<keyword evidence="10" id="KW-1185">Reference proteome</keyword>
<dbReference type="RefSeq" id="WP_052946911.1">
    <property type="nucleotide sequence ID" value="NZ_CBCRVH010000011.1"/>
</dbReference>
<gene>
    <name evidence="8" type="ORF">D1832_10045</name>
    <name evidence="7" type="ORF">FV141_00840</name>
</gene>
<dbReference type="GO" id="GO:0005886">
    <property type="term" value="C:plasma membrane"/>
    <property type="evidence" value="ECO:0007669"/>
    <property type="project" value="TreeGrafter"/>
</dbReference>